<evidence type="ECO:0000313" key="2">
    <source>
        <dbReference type="Proteomes" id="UP000268350"/>
    </source>
</evidence>
<evidence type="ECO:0000313" key="1">
    <source>
        <dbReference type="EMBL" id="SPP81373.1"/>
    </source>
</evidence>
<keyword evidence="2" id="KW-1185">Reference proteome</keyword>
<feature type="non-terminal residue" evidence="1">
    <location>
        <position position="264"/>
    </location>
</feature>
<organism evidence="1 2">
    <name type="scientific">Drosophila guanche</name>
    <name type="common">Fruit fly</name>
    <dbReference type="NCBI Taxonomy" id="7266"/>
    <lineage>
        <taxon>Eukaryota</taxon>
        <taxon>Metazoa</taxon>
        <taxon>Ecdysozoa</taxon>
        <taxon>Arthropoda</taxon>
        <taxon>Hexapoda</taxon>
        <taxon>Insecta</taxon>
        <taxon>Pterygota</taxon>
        <taxon>Neoptera</taxon>
        <taxon>Endopterygota</taxon>
        <taxon>Diptera</taxon>
        <taxon>Brachycera</taxon>
        <taxon>Muscomorpha</taxon>
        <taxon>Ephydroidea</taxon>
        <taxon>Drosophilidae</taxon>
        <taxon>Drosophila</taxon>
        <taxon>Sophophora</taxon>
    </lineage>
</organism>
<gene>
    <name evidence="1" type="ORF">DGUA_6G006394</name>
</gene>
<accession>A0A3B0JKN6</accession>
<proteinExistence type="predicted"/>
<protein>
    <submittedName>
        <fullName evidence="1">Uncharacterized protein</fullName>
    </submittedName>
</protein>
<dbReference type="Proteomes" id="UP000268350">
    <property type="component" value="Unassembled WGS sequence"/>
</dbReference>
<dbReference type="EMBL" id="OUUW01000005">
    <property type="protein sequence ID" value="SPP81373.1"/>
    <property type="molecule type" value="Genomic_DNA"/>
</dbReference>
<dbReference type="AlphaFoldDB" id="A0A3B0JKN6"/>
<feature type="non-terminal residue" evidence="1">
    <location>
        <position position="1"/>
    </location>
</feature>
<name>A0A3B0JKN6_DROGU</name>
<reference evidence="2" key="1">
    <citation type="submission" date="2018-01" db="EMBL/GenBank/DDBJ databases">
        <authorList>
            <person name="Alioto T."/>
            <person name="Alioto T."/>
        </authorList>
    </citation>
    <scope>NUCLEOTIDE SEQUENCE [LARGE SCALE GENOMIC DNA]</scope>
</reference>
<sequence length="264" mass="28702">WQGRSPARDLPGIHIKAAAAGAYASGWLFLFRRYLGHTLALTIVNSIHASSSISHSLSCCVAAAQMTNSRWGGDRTQKPTKPHPSVPRFWSRWGRTRGAVWFGLGWSMKHGLLFRSCRVTRPNKQPADRAPSPLPTASVAFAPLLCHKIANCNSLARPSGLSFATHLSPTQDVCQTSAMASTPLFHSPPLSLSLSPSLSISLSACCASLTKLRETVLRLLSFSSTPPDRLRPKFLLVAAIEEGGRHNSEVLGRQHSIVFYTLLV</sequence>